<dbReference type="AlphaFoldDB" id="A0A8J7ISW1"/>
<reference evidence="2" key="1">
    <citation type="submission" date="2020-12" db="EMBL/GenBank/DDBJ databases">
        <title>Snuella sp. nov., isolated from sediment in Incheon.</title>
        <authorList>
            <person name="Kim W."/>
        </authorList>
    </citation>
    <scope>NUCLEOTIDE SEQUENCE</scope>
    <source>
        <strain evidence="2">CAU 1569</strain>
    </source>
</reference>
<sequence>MKIRIVFFILSSICFLGFSQDRPNILWITFEDTSPQFVGCYGNKDARTPVMDKLAETGIRFNNAFSTGTVCSPSRSTLITGVRTFEMGTGNHRSSYPIPDFIHGFPYYLRQAGYYTSNNYKTDYNVKNAKDFTEAAWDENSDKAGWWKREQDQPFFAVFNFMDSHQSRTMTFSYESYEKLVIDKLPETNKIGEQDFSMPPIYRDSPEMRKQFARVYNSIALTDVNIGKLLKRLEDDGLRDDTIIFCFADHGEGMPRGKTNGINYGYQVPFIAWFPEKYKHLSPSKTSGAVTNEMICFEDLAPTMLAIAGVSIPKHMKGRVFATNNHSKAAPYLELSSDRSDNGIDMTRSVTDGTYIYSRNYMPFMPELRYIRYMEIGDIKQQMRNDLKNGKLNGLQSGLFEPRLAETLYNTKTDPWETENLANKPELQKVLKRFRKALDKKILSSKDVMFLPEYEIDIISKTTTPYQFRLDANNYPIAKIYKIAALSGKRGKAIAEKQIKALKSENKIIRYWAITGLKSQNKTLLKPHKAAILDAINDSYAPVSVTASAIAYDSFQNSHAEQKLKSYCKANNEYLALMALNHLLYVPNKTPFIATITELAKNDKLPYNLKAASLDILGSLNLVPNDFAHHKKLTPNIKN</sequence>
<organism evidence="2 3">
    <name type="scientific">Snuella sedimenti</name>
    <dbReference type="NCBI Taxonomy" id="2798802"/>
    <lineage>
        <taxon>Bacteria</taxon>
        <taxon>Pseudomonadati</taxon>
        <taxon>Bacteroidota</taxon>
        <taxon>Flavobacteriia</taxon>
        <taxon>Flavobacteriales</taxon>
        <taxon>Flavobacteriaceae</taxon>
        <taxon>Snuella</taxon>
    </lineage>
</organism>
<dbReference type="InterPro" id="IPR052701">
    <property type="entry name" value="GAG_Ulvan_Degrading_Sulfatases"/>
</dbReference>
<gene>
    <name evidence="2" type="ORF">JF259_04385</name>
</gene>
<name>A0A8J7ISW1_9FLAO</name>
<dbReference type="InterPro" id="IPR017850">
    <property type="entry name" value="Alkaline_phosphatase_core_sf"/>
</dbReference>
<dbReference type="Proteomes" id="UP000610931">
    <property type="component" value="Unassembled WGS sequence"/>
</dbReference>
<dbReference type="PANTHER" id="PTHR43751:SF1">
    <property type="entry name" value="SULFATASE ATSG-RELATED"/>
    <property type="match status" value="1"/>
</dbReference>
<evidence type="ECO:0000259" key="1">
    <source>
        <dbReference type="Pfam" id="PF00884"/>
    </source>
</evidence>
<keyword evidence="3" id="KW-1185">Reference proteome</keyword>
<dbReference type="Pfam" id="PF00884">
    <property type="entry name" value="Sulfatase"/>
    <property type="match status" value="1"/>
</dbReference>
<dbReference type="EMBL" id="JAELVQ010000003">
    <property type="protein sequence ID" value="MBJ6367325.1"/>
    <property type="molecule type" value="Genomic_DNA"/>
</dbReference>
<dbReference type="CDD" id="cd16027">
    <property type="entry name" value="SGSH"/>
    <property type="match status" value="1"/>
</dbReference>
<dbReference type="SUPFAM" id="SSF53649">
    <property type="entry name" value="Alkaline phosphatase-like"/>
    <property type="match status" value="1"/>
</dbReference>
<proteinExistence type="predicted"/>
<evidence type="ECO:0000313" key="2">
    <source>
        <dbReference type="EMBL" id="MBJ6367325.1"/>
    </source>
</evidence>
<dbReference type="InterPro" id="IPR000917">
    <property type="entry name" value="Sulfatase_N"/>
</dbReference>
<dbReference type="PANTHER" id="PTHR43751">
    <property type="entry name" value="SULFATASE"/>
    <property type="match status" value="1"/>
</dbReference>
<feature type="domain" description="Sulfatase N-terminal" evidence="1">
    <location>
        <begin position="23"/>
        <end position="310"/>
    </location>
</feature>
<evidence type="ECO:0000313" key="3">
    <source>
        <dbReference type="Proteomes" id="UP000610931"/>
    </source>
</evidence>
<accession>A0A8J7ISW1</accession>
<dbReference type="RefSeq" id="WP_199113773.1">
    <property type="nucleotide sequence ID" value="NZ_JAELVQ010000003.1"/>
</dbReference>
<protein>
    <submittedName>
        <fullName evidence="2">Sulfatase</fullName>
    </submittedName>
</protein>
<comment type="caution">
    <text evidence="2">The sequence shown here is derived from an EMBL/GenBank/DDBJ whole genome shotgun (WGS) entry which is preliminary data.</text>
</comment>
<dbReference type="Gene3D" id="3.40.720.10">
    <property type="entry name" value="Alkaline Phosphatase, subunit A"/>
    <property type="match status" value="1"/>
</dbReference>